<gene>
    <name evidence="1" type="ORF">SDC9_15017</name>
</gene>
<reference evidence="1" key="1">
    <citation type="submission" date="2019-08" db="EMBL/GenBank/DDBJ databases">
        <authorList>
            <person name="Kucharzyk K."/>
            <person name="Murdoch R.W."/>
            <person name="Higgins S."/>
            <person name="Loffler F."/>
        </authorList>
    </citation>
    <scope>NUCLEOTIDE SEQUENCE</scope>
</reference>
<sequence>MHCIHYVNNPYSRSAVHDDHGAPEQSKPEAIQLATNPPQTGAHRVYGQQECDTADSHSVAVSGPDMGIYQVRHSPDIAVYWSCNVPMLKYQWEGLQMKNYLIIALLALLLIPAGQPSTVHAVYAVRDSENIAQAVKQAMYQYQQIQLDMQNLSAMDGASAAENMAAIQENLTELAALQQNIQGLMFDYQNFQENWDNLYNTGGVGEDYANQAQQVLQATDQATYDAMRAQGWAVSTMPTTAESINALLAASQNAEGALAAAQAGNQIAAMQAQQMMILQQMIASNNQAQLAYQKEREQQNADAEAVAAELYSGTVTPTKGQGPGFGW</sequence>
<dbReference type="EMBL" id="VSSQ01000046">
    <property type="protein sequence ID" value="MPL69280.1"/>
    <property type="molecule type" value="Genomic_DNA"/>
</dbReference>
<comment type="caution">
    <text evidence="1">The sequence shown here is derived from an EMBL/GenBank/DDBJ whole genome shotgun (WGS) entry which is preliminary data.</text>
</comment>
<organism evidence="1">
    <name type="scientific">bioreactor metagenome</name>
    <dbReference type="NCBI Taxonomy" id="1076179"/>
    <lineage>
        <taxon>unclassified sequences</taxon>
        <taxon>metagenomes</taxon>
        <taxon>ecological metagenomes</taxon>
    </lineage>
</organism>
<dbReference type="AlphaFoldDB" id="A0A644TQZ4"/>
<evidence type="ECO:0008006" key="2">
    <source>
        <dbReference type="Google" id="ProtNLM"/>
    </source>
</evidence>
<name>A0A644TQZ4_9ZZZZ</name>
<evidence type="ECO:0000313" key="1">
    <source>
        <dbReference type="EMBL" id="MPL69280.1"/>
    </source>
</evidence>
<proteinExistence type="predicted"/>
<protein>
    <recommendedName>
        <fullName evidence="2">P-type conjugative transfer protein TrbJ</fullName>
    </recommendedName>
</protein>
<accession>A0A644TQZ4</accession>